<organism evidence="6 7">
    <name type="scientific">Ceraceosorus bombacis</name>
    <dbReference type="NCBI Taxonomy" id="401625"/>
    <lineage>
        <taxon>Eukaryota</taxon>
        <taxon>Fungi</taxon>
        <taxon>Dikarya</taxon>
        <taxon>Basidiomycota</taxon>
        <taxon>Ustilaginomycotina</taxon>
        <taxon>Exobasidiomycetes</taxon>
        <taxon>Ceraceosorales</taxon>
        <taxon>Ceraceosoraceae</taxon>
        <taxon>Ceraceosorus</taxon>
    </lineage>
</organism>
<dbReference type="AlphaFoldDB" id="A0A0P1B988"/>
<feature type="domain" description="Survival protein SurE-like phosphatase/nucleotidase" evidence="5">
    <location>
        <begin position="47"/>
        <end position="207"/>
    </location>
</feature>
<dbReference type="PANTHER" id="PTHR30457:SF0">
    <property type="entry name" value="PHOSPHATASE, PUTATIVE (AFU_ORTHOLOGUE AFUA_4G01070)-RELATED"/>
    <property type="match status" value="1"/>
</dbReference>
<feature type="signal peptide" evidence="4">
    <location>
        <begin position="1"/>
        <end position="21"/>
    </location>
</feature>
<dbReference type="GO" id="GO:0008252">
    <property type="term" value="F:nucleotidase activity"/>
    <property type="evidence" value="ECO:0007669"/>
    <property type="project" value="InterPro"/>
</dbReference>
<protein>
    <submittedName>
        <fullName evidence="6">5 3-nucleotidase</fullName>
    </submittedName>
</protein>
<reference evidence="6 7" key="1">
    <citation type="submission" date="2014-09" db="EMBL/GenBank/DDBJ databases">
        <authorList>
            <person name="Magalhaes I.L.F."/>
            <person name="Oliveira U."/>
            <person name="Santos F.R."/>
            <person name="Vidigal T.H.D.A."/>
            <person name="Brescovit A.D."/>
            <person name="Santos A.J."/>
        </authorList>
    </citation>
    <scope>NUCLEOTIDE SEQUENCE [LARGE SCALE GENOMIC DNA]</scope>
</reference>
<dbReference type="EMBL" id="CCYA01000118">
    <property type="protein sequence ID" value="CEH12121.1"/>
    <property type="molecule type" value="Genomic_DNA"/>
</dbReference>
<dbReference type="Gene3D" id="3.40.1210.10">
    <property type="entry name" value="Survival protein SurE-like phosphatase/nucleotidase"/>
    <property type="match status" value="1"/>
</dbReference>
<keyword evidence="7" id="KW-1185">Reference proteome</keyword>
<evidence type="ECO:0000313" key="7">
    <source>
        <dbReference type="Proteomes" id="UP000054845"/>
    </source>
</evidence>
<accession>A0A0P1B988</accession>
<dbReference type="STRING" id="401625.A0A0P1B988"/>
<evidence type="ECO:0000256" key="1">
    <source>
        <dbReference type="ARBA" id="ARBA00011062"/>
    </source>
</evidence>
<comment type="similarity">
    <text evidence="1">Belongs to the SurE nucleotidase family.</text>
</comment>
<name>A0A0P1B988_9BASI</name>
<proteinExistence type="inferred from homology"/>
<keyword evidence="2" id="KW-0479">Metal-binding</keyword>
<keyword evidence="4" id="KW-0732">Signal</keyword>
<keyword evidence="3" id="KW-0378">Hydrolase</keyword>
<dbReference type="SUPFAM" id="SSF64167">
    <property type="entry name" value="SurE-like"/>
    <property type="match status" value="1"/>
</dbReference>
<dbReference type="OrthoDB" id="4018688at2759"/>
<dbReference type="PANTHER" id="PTHR30457">
    <property type="entry name" value="5'-NUCLEOTIDASE SURE"/>
    <property type="match status" value="1"/>
</dbReference>
<dbReference type="Proteomes" id="UP000054845">
    <property type="component" value="Unassembled WGS sequence"/>
</dbReference>
<dbReference type="InterPro" id="IPR002828">
    <property type="entry name" value="SurE-like_Pase/nucleotidase"/>
</dbReference>
<evidence type="ECO:0000256" key="2">
    <source>
        <dbReference type="ARBA" id="ARBA00022723"/>
    </source>
</evidence>
<dbReference type="InterPro" id="IPR030048">
    <property type="entry name" value="SurE"/>
</dbReference>
<evidence type="ECO:0000256" key="3">
    <source>
        <dbReference type="ARBA" id="ARBA00022801"/>
    </source>
</evidence>
<dbReference type="GO" id="GO:0046872">
    <property type="term" value="F:metal ion binding"/>
    <property type="evidence" value="ECO:0007669"/>
    <property type="project" value="UniProtKB-KW"/>
</dbReference>
<evidence type="ECO:0000259" key="5">
    <source>
        <dbReference type="Pfam" id="PF01975"/>
    </source>
</evidence>
<evidence type="ECO:0000256" key="4">
    <source>
        <dbReference type="SAM" id="SignalP"/>
    </source>
</evidence>
<dbReference type="Pfam" id="PF01975">
    <property type="entry name" value="SurE"/>
    <property type="match status" value="1"/>
</dbReference>
<dbReference type="InterPro" id="IPR036523">
    <property type="entry name" value="SurE-like_sf"/>
</dbReference>
<evidence type="ECO:0000313" key="6">
    <source>
        <dbReference type="EMBL" id="CEH12121.1"/>
    </source>
</evidence>
<feature type="chain" id="PRO_5006059308" evidence="4">
    <location>
        <begin position="22"/>
        <end position="357"/>
    </location>
</feature>
<sequence length="357" mass="36430">MKLSTSLLFLSVLVGSALTAAAPAPAEYGVGAAGFANVVKARRPLNILLTNDDSWASANIRATYYALKSAGHKVLLVGPAMNQSGKGGTVVFPTSKTLTAPGRNNSIPVGAPFSGKNATDSNIRYFDGTPAATALWALDFDVPDVFGSQDKLDLVASGPNEGNNLGIPVLAVATGPFVSDLSGTVGASRVSVGRGISSIAFSASSAPRDYTLLDLNNPKDESILIGTQTANLISRYGDARGNNRLFPLGLGGNVNYSPLNATCPVPTWAATRISGGNALTDKVILNGAGLPTYQNLVAPGVNAIINGLPTLQGETAAVAAGCTAAFSIYSQDYDAPITATAPLAPAVGLTIAQLNRK</sequence>